<gene>
    <name evidence="2" type="ORF">SAMN04488692_11533</name>
</gene>
<dbReference type="RefSeq" id="WP_089760747.1">
    <property type="nucleotide sequence ID" value="NZ_FNGO01000015.1"/>
</dbReference>
<proteinExistence type="predicted"/>
<sequence>MMREERSLVYMVRDGRIELEKVLEQLDMEQDDLYFQLEEIVNLLNDIERELEEREEGADLDDNEEEVAGAREESFREGEIQDFVEDDYFDHT</sequence>
<evidence type="ECO:0000313" key="2">
    <source>
        <dbReference type="EMBL" id="SDM05460.1"/>
    </source>
</evidence>
<protein>
    <submittedName>
        <fullName evidence="2">Uncharacterized protein</fullName>
    </submittedName>
</protein>
<evidence type="ECO:0000313" key="3">
    <source>
        <dbReference type="Proteomes" id="UP000199476"/>
    </source>
</evidence>
<dbReference type="EMBL" id="FNGO01000015">
    <property type="protein sequence ID" value="SDM05460.1"/>
    <property type="molecule type" value="Genomic_DNA"/>
</dbReference>
<feature type="compositionally biased region" description="Acidic residues" evidence="1">
    <location>
        <begin position="53"/>
        <end position="67"/>
    </location>
</feature>
<evidence type="ECO:0000256" key="1">
    <source>
        <dbReference type="SAM" id="MobiDB-lite"/>
    </source>
</evidence>
<organism evidence="2 3">
    <name type="scientific">Halarsenatibacter silvermanii</name>
    <dbReference type="NCBI Taxonomy" id="321763"/>
    <lineage>
        <taxon>Bacteria</taxon>
        <taxon>Bacillati</taxon>
        <taxon>Bacillota</taxon>
        <taxon>Clostridia</taxon>
        <taxon>Halanaerobiales</taxon>
        <taxon>Halarsenatibacteraceae</taxon>
        <taxon>Halarsenatibacter</taxon>
    </lineage>
</organism>
<feature type="region of interest" description="Disordered" evidence="1">
    <location>
        <begin position="52"/>
        <end position="92"/>
    </location>
</feature>
<name>A0A1G9Q372_9FIRM</name>
<dbReference type="AlphaFoldDB" id="A0A1G9Q372"/>
<reference evidence="2 3" key="1">
    <citation type="submission" date="2016-10" db="EMBL/GenBank/DDBJ databases">
        <authorList>
            <person name="de Groot N.N."/>
        </authorList>
    </citation>
    <scope>NUCLEOTIDE SEQUENCE [LARGE SCALE GENOMIC DNA]</scope>
    <source>
        <strain evidence="2 3">SLAS-1</strain>
    </source>
</reference>
<feature type="compositionally biased region" description="Basic and acidic residues" evidence="1">
    <location>
        <begin position="68"/>
        <end position="79"/>
    </location>
</feature>
<accession>A0A1G9Q372</accession>
<feature type="compositionally biased region" description="Acidic residues" evidence="1">
    <location>
        <begin position="80"/>
        <end position="92"/>
    </location>
</feature>
<keyword evidence="3" id="KW-1185">Reference proteome</keyword>
<dbReference type="Proteomes" id="UP000199476">
    <property type="component" value="Unassembled WGS sequence"/>
</dbReference>